<evidence type="ECO:0000313" key="5">
    <source>
        <dbReference type="EMBL" id="EJD33613.1"/>
    </source>
</evidence>
<dbReference type="InterPro" id="IPR042065">
    <property type="entry name" value="E3_ELL-like"/>
</dbReference>
<dbReference type="Gene3D" id="1.10.10.2670">
    <property type="entry name" value="E3 ubiquitin-protein ligase"/>
    <property type="match status" value="1"/>
</dbReference>
<dbReference type="eggNOG" id="KOG1140">
    <property type="taxonomic scope" value="Eukaryota"/>
</dbReference>
<dbReference type="Pfam" id="PF22960">
    <property type="entry name" value="WHD_UBR1"/>
    <property type="match status" value="1"/>
</dbReference>
<gene>
    <name evidence="5" type="ORF">AURDEDRAFT_117835</name>
</gene>
<dbReference type="SUPFAM" id="SSF46785">
    <property type="entry name" value="Winged helix' DNA-binding domain"/>
    <property type="match status" value="1"/>
</dbReference>
<evidence type="ECO:0000259" key="4">
    <source>
        <dbReference type="Pfam" id="PF22960"/>
    </source>
</evidence>
<sequence>REAETSIKFFALRVFAVPSIAAHCVLHHQIVPRILETIAAFFTNQILKKRIVYPPNPNTEVDVDSMPFKNQRFVPIFSDLRSICSSEAVQRAIVRNAAFITQFGRVCQMFMGTNANKRAVANHVEYEPDAWISVFNVTLSLSRVVKVYGEAAILAVTHQILLACTMTEARLEKDKYGHVRYHTIPLGGNSYTIVNVSVLSGWVSFHHAPYWLLAEHFKHVDLLTHEKLSDIGATSLRDVIRRQASETAFLTVIDLSLRVVAMIAQIRTGLWVRNGFAFRGQLLHYREPMLCELRYDQDLFILQSAFVILDSDVVLVSMLNRFELRDWFTGVMTHAAYEGPHLLSMLEEFLYVVIACVAETGAADKLTMAADIRREILHALAAGPCSFRDLCKRVAERMADDVGFEKVLLEVATFQSPDGPNESGMYELKDEAYDEVNPFFYHYTRNKREEVESILKARLRKTTGDADPVIVPKPIRVTMGPFITLPGVLMTEVLVQIVFYSIHNVLVQTDRADAILDQALYLIMFGLGQHPEELPKYVASRKFELGVTVWHVLAALARTAMFKSHKKRLDWCFDHCGDAFPTELVSVRAAAAQAEARDTNDADAAKKRSAQARKDAGMKQFAAQRQSILEQLEDEDEDGQATEKPESFGTCISFPHGPFGHSPDRHAPKPNTFPPLEPYTGSEPPLAFNGFPYSQTKFGLHASECGHMMHLECFTVYTLSIRQRHRSQAQRNHPENIQRKEFICPLCKSLGNTLFPVTVPEPRMITDQNFSEWIRSTGISLLRAPAERLRDQSQYKTGSGETRRILHDASEGDPLHKMVDTAMFTARSVSGQSRHLRDRIEPVVGERGAGLYLPEDLCAYTIACTEVAQRGSITDMSESNEYGRLPEMLSIPPISQLAGQEALQNVLAGWCSHYGFAYSPSPLDFTISLQRAGVYDLITLPPELDTLFVQEKTVICPRCKTVPNDLAVCLICGTIAIGECNIHTRDCGGVVGLYFLVRRCALLYLYTGNGSFGHAPYLNVHGEIDFSMR</sequence>
<dbReference type="GO" id="GO:0005737">
    <property type="term" value="C:cytoplasm"/>
    <property type="evidence" value="ECO:0007669"/>
    <property type="project" value="TreeGrafter"/>
</dbReference>
<dbReference type="InterPro" id="IPR055194">
    <property type="entry name" value="UBR1-like_WH"/>
</dbReference>
<feature type="domain" description="E3 ubiquitin-protein ligase UBR1-like winged-helix" evidence="4">
    <location>
        <begin position="372"/>
        <end position="466"/>
    </location>
</feature>
<proteinExistence type="inferred from homology"/>
<name>J0LB10_AURST</name>
<dbReference type="GO" id="GO:0071596">
    <property type="term" value="P:ubiquitin-dependent protein catabolic process via the N-end rule pathway"/>
    <property type="evidence" value="ECO:0007669"/>
    <property type="project" value="UniProtKB-UniRule"/>
</dbReference>
<keyword evidence="1" id="KW-0479">Metal-binding</keyword>
<comment type="pathway">
    <text evidence="1">Protein modification; protein ubiquitination.</text>
</comment>
<dbReference type="Pfam" id="PF18995">
    <property type="entry name" value="PRT6_C"/>
    <property type="match status" value="1"/>
</dbReference>
<dbReference type="UniPathway" id="UPA00143"/>
<evidence type="ECO:0000256" key="2">
    <source>
        <dbReference type="SAM" id="MobiDB-lite"/>
    </source>
</evidence>
<dbReference type="InterPro" id="IPR036390">
    <property type="entry name" value="WH_DNA-bd_sf"/>
</dbReference>
<keyword evidence="6" id="KW-1185">Reference proteome</keyword>
<evidence type="ECO:0000256" key="1">
    <source>
        <dbReference type="RuleBase" id="RU366018"/>
    </source>
</evidence>
<comment type="function">
    <text evidence="1">Ubiquitin ligase protein which is a component of the N-end rule pathway. Recognizes and binds to proteins bearing specific N-terminal residues that are destabilizing according to the N-end rule, leading to their ubiquitination and subsequent degradation.</text>
</comment>
<dbReference type="EC" id="2.3.2.27" evidence="1"/>
<dbReference type="PANTHER" id="PTHR21497:SF24">
    <property type="entry name" value="E3 UBIQUITIN-PROTEIN LIGASE UBR1"/>
    <property type="match status" value="1"/>
</dbReference>
<dbReference type="OMA" id="CAYTIAC"/>
<evidence type="ECO:0000313" key="6">
    <source>
        <dbReference type="Proteomes" id="UP000006514"/>
    </source>
</evidence>
<dbReference type="AlphaFoldDB" id="J0LB10"/>
<keyword evidence="1" id="KW-0833">Ubl conjugation pathway</keyword>
<comment type="catalytic activity">
    <reaction evidence="1">
        <text>S-ubiquitinyl-[E2 ubiquitin-conjugating enzyme]-L-cysteine + [acceptor protein]-L-lysine = [E2 ubiquitin-conjugating enzyme]-L-cysteine + N(6)-ubiquitinyl-[acceptor protein]-L-lysine.</text>
        <dbReference type="EC" id="2.3.2.27"/>
    </reaction>
</comment>
<keyword evidence="1" id="KW-0862">Zinc</keyword>
<evidence type="ECO:0000259" key="3">
    <source>
        <dbReference type="Pfam" id="PF18995"/>
    </source>
</evidence>
<dbReference type="GO" id="GO:0008270">
    <property type="term" value="F:zinc ion binding"/>
    <property type="evidence" value="ECO:0007669"/>
    <property type="project" value="UniProtKB-UniRule"/>
</dbReference>
<dbReference type="EMBL" id="JH688151">
    <property type="protein sequence ID" value="EJD33613.1"/>
    <property type="molecule type" value="Genomic_DNA"/>
</dbReference>
<dbReference type="KEGG" id="adl:AURDEDRAFT_117835"/>
<dbReference type="GO" id="GO:0016567">
    <property type="term" value="P:protein ubiquitination"/>
    <property type="evidence" value="ECO:0007669"/>
    <property type="project" value="UniProtKB-UniRule"/>
</dbReference>
<keyword evidence="1" id="KW-0863">Zinc-finger</keyword>
<organism evidence="5 6">
    <name type="scientific">Auricularia subglabra (strain TFB-10046 / SS5)</name>
    <name type="common">White-rot fungus</name>
    <name type="synonym">Auricularia delicata (strain TFB10046)</name>
    <dbReference type="NCBI Taxonomy" id="717982"/>
    <lineage>
        <taxon>Eukaryota</taxon>
        <taxon>Fungi</taxon>
        <taxon>Dikarya</taxon>
        <taxon>Basidiomycota</taxon>
        <taxon>Agaricomycotina</taxon>
        <taxon>Agaricomycetes</taxon>
        <taxon>Auriculariales</taxon>
        <taxon>Auriculariaceae</taxon>
        <taxon>Auricularia</taxon>
    </lineage>
</organism>
<dbReference type="OrthoDB" id="26387at2759"/>
<dbReference type="InterPro" id="IPR039164">
    <property type="entry name" value="UBR1-like"/>
</dbReference>
<feature type="region of interest" description="Disordered" evidence="2">
    <location>
        <begin position="595"/>
        <end position="617"/>
    </location>
</feature>
<dbReference type="GO" id="GO:0061630">
    <property type="term" value="F:ubiquitin protein ligase activity"/>
    <property type="evidence" value="ECO:0007669"/>
    <property type="project" value="UniProtKB-UniRule"/>
</dbReference>
<dbReference type="InParanoid" id="J0LB10"/>
<protein>
    <recommendedName>
        <fullName evidence="1">E3 ubiquitin-protein ligase</fullName>
        <ecNumber evidence="1">2.3.2.27</ecNumber>
    </recommendedName>
</protein>
<dbReference type="PANTHER" id="PTHR21497">
    <property type="entry name" value="UBIQUITIN LIGASE E3 ALPHA-RELATED"/>
    <property type="match status" value="1"/>
</dbReference>
<dbReference type="GO" id="GO:0000151">
    <property type="term" value="C:ubiquitin ligase complex"/>
    <property type="evidence" value="ECO:0007669"/>
    <property type="project" value="TreeGrafter"/>
</dbReference>
<dbReference type="InterPro" id="IPR044046">
    <property type="entry name" value="E3_ligase_UBR-like_C"/>
</dbReference>
<feature type="non-terminal residue" evidence="5">
    <location>
        <position position="1"/>
    </location>
</feature>
<keyword evidence="1" id="KW-0808">Transferase</keyword>
<accession>J0LB10</accession>
<dbReference type="Proteomes" id="UP000006514">
    <property type="component" value="Unassembled WGS sequence"/>
</dbReference>
<feature type="domain" description="E3 ubiquitin-protein ligase UBR-like C-terminal" evidence="3">
    <location>
        <begin position="875"/>
        <end position="1029"/>
    </location>
</feature>
<dbReference type="FunCoup" id="J0LB10">
    <property type="interactions" value="52"/>
</dbReference>
<dbReference type="CDD" id="cd16482">
    <property type="entry name" value="RING-H2_UBR1-like"/>
    <property type="match status" value="1"/>
</dbReference>
<reference evidence="6" key="1">
    <citation type="journal article" date="2012" name="Science">
        <title>The Paleozoic origin of enzymatic lignin decomposition reconstructed from 31 fungal genomes.</title>
        <authorList>
            <person name="Floudas D."/>
            <person name="Binder M."/>
            <person name="Riley R."/>
            <person name="Barry K."/>
            <person name="Blanchette R.A."/>
            <person name="Henrissat B."/>
            <person name="Martinez A.T."/>
            <person name="Otillar R."/>
            <person name="Spatafora J.W."/>
            <person name="Yadav J.S."/>
            <person name="Aerts A."/>
            <person name="Benoit I."/>
            <person name="Boyd A."/>
            <person name="Carlson A."/>
            <person name="Copeland A."/>
            <person name="Coutinho P.M."/>
            <person name="de Vries R.P."/>
            <person name="Ferreira P."/>
            <person name="Findley K."/>
            <person name="Foster B."/>
            <person name="Gaskell J."/>
            <person name="Glotzer D."/>
            <person name="Gorecki P."/>
            <person name="Heitman J."/>
            <person name="Hesse C."/>
            <person name="Hori C."/>
            <person name="Igarashi K."/>
            <person name="Jurgens J.A."/>
            <person name="Kallen N."/>
            <person name="Kersten P."/>
            <person name="Kohler A."/>
            <person name="Kuees U."/>
            <person name="Kumar T.K.A."/>
            <person name="Kuo A."/>
            <person name="LaButti K."/>
            <person name="Larrondo L.F."/>
            <person name="Lindquist E."/>
            <person name="Ling A."/>
            <person name="Lombard V."/>
            <person name="Lucas S."/>
            <person name="Lundell T."/>
            <person name="Martin R."/>
            <person name="McLaughlin D.J."/>
            <person name="Morgenstern I."/>
            <person name="Morin E."/>
            <person name="Murat C."/>
            <person name="Nagy L.G."/>
            <person name="Nolan M."/>
            <person name="Ohm R.A."/>
            <person name="Patyshakuliyeva A."/>
            <person name="Rokas A."/>
            <person name="Ruiz-Duenas F.J."/>
            <person name="Sabat G."/>
            <person name="Salamov A."/>
            <person name="Samejima M."/>
            <person name="Schmutz J."/>
            <person name="Slot J.C."/>
            <person name="St John F."/>
            <person name="Stenlid J."/>
            <person name="Sun H."/>
            <person name="Sun S."/>
            <person name="Syed K."/>
            <person name="Tsang A."/>
            <person name="Wiebenga A."/>
            <person name="Young D."/>
            <person name="Pisabarro A."/>
            <person name="Eastwood D.C."/>
            <person name="Martin F."/>
            <person name="Cullen D."/>
            <person name="Grigoriev I.V."/>
            <person name="Hibbett D.S."/>
        </authorList>
    </citation>
    <scope>NUCLEOTIDE SEQUENCE [LARGE SCALE GENOMIC DNA]</scope>
    <source>
        <strain evidence="6">TFB10046</strain>
    </source>
</reference>
<comment type="similarity">
    <text evidence="1">Belongs to the E3 ubiquitin-protein ligase UBR1-like family.</text>
</comment>